<proteinExistence type="predicted"/>
<sequence length="245" mass="26226">MRALGFVGATRLKLASEKLPPVVQHWYGQWCFGDTTKNCEVMCLAQEQGLSTVPTLTWQKAQVAGGSIRLAGDWQAIVFGAFAREMPIDETASHLMREAQLALLNEVLEALGQERVSTLKAETTAPRSGPLNAQVLLQLSVAQASVYLLLDASLLNNALAPVVPRSVLIERKQALGNAKVKLSVRLSLASLSIGEMNDLRPGDTLRAGAFLADPVSLQVGDGPVVASGYLARQSDQLAVQLISIE</sequence>
<accession>A0A7Y7WBP9</accession>
<dbReference type="Pfam" id="PF01052">
    <property type="entry name" value="FliMN_C"/>
    <property type="match status" value="1"/>
</dbReference>
<dbReference type="AlphaFoldDB" id="A0A7Y7WBP9"/>
<organism evidence="2 3">
    <name type="scientific">Pseudomonas gingeri</name>
    <dbReference type="NCBI Taxonomy" id="117681"/>
    <lineage>
        <taxon>Bacteria</taxon>
        <taxon>Pseudomonadati</taxon>
        <taxon>Pseudomonadota</taxon>
        <taxon>Gammaproteobacteria</taxon>
        <taxon>Pseudomonadales</taxon>
        <taxon>Pseudomonadaceae</taxon>
        <taxon>Pseudomonas</taxon>
    </lineage>
</organism>
<dbReference type="InterPro" id="IPR036429">
    <property type="entry name" value="SpoA-like_sf"/>
</dbReference>
<dbReference type="InterPro" id="IPR001543">
    <property type="entry name" value="FliN-like_C"/>
</dbReference>
<dbReference type="RefSeq" id="WP_177143760.1">
    <property type="nucleotide sequence ID" value="NZ_JACAPU010000011.1"/>
</dbReference>
<comment type="caution">
    <text evidence="2">The sequence shown here is derived from an EMBL/GenBank/DDBJ whole genome shotgun (WGS) entry which is preliminary data.</text>
</comment>
<keyword evidence="2" id="KW-0282">Flagellum</keyword>
<keyword evidence="2" id="KW-0969">Cilium</keyword>
<evidence type="ECO:0000259" key="1">
    <source>
        <dbReference type="Pfam" id="PF01052"/>
    </source>
</evidence>
<evidence type="ECO:0000313" key="2">
    <source>
        <dbReference type="EMBL" id="NWB46420.1"/>
    </source>
</evidence>
<name>A0A7Y7WBP9_9PSED</name>
<dbReference type="SUPFAM" id="SSF101801">
    <property type="entry name" value="Surface presentation of antigens (SPOA)"/>
    <property type="match status" value="1"/>
</dbReference>
<dbReference type="Gene3D" id="2.30.330.10">
    <property type="entry name" value="SpoA-like"/>
    <property type="match status" value="1"/>
</dbReference>
<protein>
    <submittedName>
        <fullName evidence="2">FliM/FliN family flagellar motor switch protein</fullName>
    </submittedName>
</protein>
<keyword evidence="2" id="KW-0966">Cell projection</keyword>
<feature type="domain" description="Flagellar motor switch protein FliN-like C-terminal" evidence="1">
    <location>
        <begin position="174"/>
        <end position="244"/>
    </location>
</feature>
<gene>
    <name evidence="2" type="ORF">HX829_07935</name>
</gene>
<evidence type="ECO:0000313" key="3">
    <source>
        <dbReference type="Proteomes" id="UP000582981"/>
    </source>
</evidence>
<dbReference type="EMBL" id="JACAPU010000011">
    <property type="protein sequence ID" value="NWB46420.1"/>
    <property type="molecule type" value="Genomic_DNA"/>
</dbReference>
<dbReference type="Proteomes" id="UP000582981">
    <property type="component" value="Unassembled WGS sequence"/>
</dbReference>
<reference evidence="2 3" key="1">
    <citation type="submission" date="2020-04" db="EMBL/GenBank/DDBJ databases">
        <title>Molecular characterization of pseudomonads from Agaricus bisporus reveal novel blotch 2 pathogens in Western Europe.</title>
        <authorList>
            <person name="Taparia T."/>
            <person name="Krijger M."/>
            <person name="Haynes E."/>
            <person name="Elpinstone J.G."/>
            <person name="Noble R."/>
            <person name="Van Der Wolf J."/>
        </authorList>
    </citation>
    <scope>NUCLEOTIDE SEQUENCE [LARGE SCALE GENOMIC DNA]</scope>
    <source>
        <strain evidence="2 3">F1001</strain>
    </source>
</reference>